<feature type="domain" description="HD Cas3-type" evidence="11">
    <location>
        <begin position="11"/>
        <end position="177"/>
    </location>
</feature>
<dbReference type="SUPFAM" id="SSF52540">
    <property type="entry name" value="P-loop containing nucleoside triphosphate hydrolases"/>
    <property type="match status" value="1"/>
</dbReference>
<dbReference type="GO" id="GO:0016787">
    <property type="term" value="F:hydrolase activity"/>
    <property type="evidence" value="ECO:0007669"/>
    <property type="project" value="UniProtKB-KW"/>
</dbReference>
<feature type="domain" description="Helicase ATP-binding" evidence="10">
    <location>
        <begin position="233"/>
        <end position="418"/>
    </location>
</feature>
<keyword evidence="13" id="KW-1185">Reference proteome</keyword>
<dbReference type="NCBIfam" id="TIGR01596">
    <property type="entry name" value="cas3_HD"/>
    <property type="match status" value="1"/>
</dbReference>
<dbReference type="GO" id="GO:0003676">
    <property type="term" value="F:nucleic acid binding"/>
    <property type="evidence" value="ECO:0007669"/>
    <property type="project" value="InterPro"/>
</dbReference>
<gene>
    <name evidence="12" type="primary">cas3</name>
    <name evidence="12" type="ORF">H0I76_04740</name>
</gene>
<dbReference type="GO" id="GO:0046872">
    <property type="term" value="F:metal ion binding"/>
    <property type="evidence" value="ECO:0007669"/>
    <property type="project" value="UniProtKB-KW"/>
</dbReference>
<evidence type="ECO:0000256" key="8">
    <source>
        <dbReference type="ARBA" id="ARBA00022840"/>
    </source>
</evidence>
<evidence type="ECO:0000256" key="7">
    <source>
        <dbReference type="ARBA" id="ARBA00022806"/>
    </source>
</evidence>
<keyword evidence="6" id="KW-0378">Hydrolase</keyword>
<reference evidence="12" key="1">
    <citation type="submission" date="2020-12" db="EMBL/GenBank/DDBJ databases">
        <title>Bacterial taxonomy.</title>
        <authorList>
            <person name="Pan X."/>
        </authorList>
    </citation>
    <scope>NUCLEOTIDE SEQUENCE</scope>
    <source>
        <strain evidence="12">M0105</strain>
    </source>
</reference>
<evidence type="ECO:0000256" key="3">
    <source>
        <dbReference type="ARBA" id="ARBA00022722"/>
    </source>
</evidence>
<evidence type="ECO:0000256" key="9">
    <source>
        <dbReference type="ARBA" id="ARBA00023118"/>
    </source>
</evidence>
<dbReference type="InterPro" id="IPR054712">
    <property type="entry name" value="Cas3-like_dom"/>
</dbReference>
<keyword evidence="4" id="KW-0479">Metal-binding</keyword>
<evidence type="ECO:0000256" key="2">
    <source>
        <dbReference type="ARBA" id="ARBA00009046"/>
    </source>
</evidence>
<dbReference type="InterPro" id="IPR006474">
    <property type="entry name" value="Helicase_Cas3_CRISPR-ass_core"/>
</dbReference>
<dbReference type="NCBIfam" id="TIGR01587">
    <property type="entry name" value="cas3_core"/>
    <property type="match status" value="1"/>
</dbReference>
<comment type="caution">
    <text evidence="12">The sequence shown here is derived from an EMBL/GenBank/DDBJ whole genome shotgun (WGS) entry which is preliminary data.</text>
</comment>
<dbReference type="InterPro" id="IPR006483">
    <property type="entry name" value="CRISPR-assoc_Cas3_HD"/>
</dbReference>
<dbReference type="PANTHER" id="PTHR24031">
    <property type="entry name" value="RNA HELICASE"/>
    <property type="match status" value="1"/>
</dbReference>
<keyword evidence="5" id="KW-0547">Nucleotide-binding</keyword>
<accession>A0A8J7M4V3</accession>
<evidence type="ECO:0000256" key="4">
    <source>
        <dbReference type="ARBA" id="ARBA00022723"/>
    </source>
</evidence>
<dbReference type="PROSITE" id="PS51192">
    <property type="entry name" value="HELICASE_ATP_BIND_1"/>
    <property type="match status" value="1"/>
</dbReference>
<keyword evidence="7" id="KW-0347">Helicase</keyword>
<dbReference type="InterPro" id="IPR011545">
    <property type="entry name" value="DEAD/DEAH_box_helicase_dom"/>
</dbReference>
<dbReference type="SUPFAM" id="SSF109604">
    <property type="entry name" value="HD-domain/PDEase-like"/>
    <property type="match status" value="1"/>
</dbReference>
<evidence type="ECO:0000259" key="10">
    <source>
        <dbReference type="PROSITE" id="PS51192"/>
    </source>
</evidence>
<protein>
    <submittedName>
        <fullName evidence="12">CRISPR-associated helicase Cas3</fullName>
    </submittedName>
</protein>
<comment type="similarity">
    <text evidence="2">In the central section; belongs to the CRISPR-associated helicase Cas3 family.</text>
</comment>
<evidence type="ECO:0000256" key="6">
    <source>
        <dbReference type="ARBA" id="ARBA00022801"/>
    </source>
</evidence>
<evidence type="ECO:0000313" key="13">
    <source>
        <dbReference type="Proteomes" id="UP000655420"/>
    </source>
</evidence>
<dbReference type="GO" id="GO:0005524">
    <property type="term" value="F:ATP binding"/>
    <property type="evidence" value="ECO:0007669"/>
    <property type="project" value="UniProtKB-KW"/>
</dbReference>
<dbReference type="Gene3D" id="3.40.50.300">
    <property type="entry name" value="P-loop containing nucleotide triphosphate hydrolases"/>
    <property type="match status" value="2"/>
</dbReference>
<proteinExistence type="inferred from homology"/>
<comment type="similarity">
    <text evidence="1">In the N-terminal section; belongs to the CRISPR-associated nuclease Cas3-HD family.</text>
</comment>
<dbReference type="Gene3D" id="1.10.3210.30">
    <property type="match status" value="1"/>
</dbReference>
<keyword evidence="3" id="KW-0540">Nuclease</keyword>
<dbReference type="Pfam" id="PF00270">
    <property type="entry name" value="DEAD"/>
    <property type="match status" value="1"/>
</dbReference>
<dbReference type="InterPro" id="IPR027417">
    <property type="entry name" value="P-loop_NTPase"/>
</dbReference>
<dbReference type="CDD" id="cd09641">
    <property type="entry name" value="Cas3''_I"/>
    <property type="match status" value="1"/>
</dbReference>
<dbReference type="SMART" id="SM00487">
    <property type="entry name" value="DEXDc"/>
    <property type="match status" value="1"/>
</dbReference>
<dbReference type="Pfam" id="PF01966">
    <property type="entry name" value="HD"/>
    <property type="match status" value="1"/>
</dbReference>
<dbReference type="GO" id="GO:0004386">
    <property type="term" value="F:helicase activity"/>
    <property type="evidence" value="ECO:0007669"/>
    <property type="project" value="UniProtKB-KW"/>
</dbReference>
<dbReference type="AlphaFoldDB" id="A0A8J7M4V3"/>
<dbReference type="GO" id="GO:0004518">
    <property type="term" value="F:nuclease activity"/>
    <property type="evidence" value="ECO:0007669"/>
    <property type="project" value="UniProtKB-KW"/>
</dbReference>
<evidence type="ECO:0000256" key="1">
    <source>
        <dbReference type="ARBA" id="ARBA00006847"/>
    </source>
</evidence>
<evidence type="ECO:0000256" key="5">
    <source>
        <dbReference type="ARBA" id="ARBA00022741"/>
    </source>
</evidence>
<dbReference type="RefSeq" id="WP_200607614.1">
    <property type="nucleotide sequence ID" value="NZ_JAEHHL010000001.1"/>
</dbReference>
<dbReference type="InterPro" id="IPR038257">
    <property type="entry name" value="CRISPR-assoc_Cas3_HD_sf"/>
</dbReference>
<evidence type="ECO:0000259" key="11">
    <source>
        <dbReference type="PROSITE" id="PS51643"/>
    </source>
</evidence>
<dbReference type="GO" id="GO:0051607">
    <property type="term" value="P:defense response to virus"/>
    <property type="evidence" value="ECO:0007669"/>
    <property type="project" value="UniProtKB-KW"/>
</dbReference>
<organism evidence="12 13">
    <name type="scientific">Thermohalobaculum xanthum</name>
    <dbReference type="NCBI Taxonomy" id="2753746"/>
    <lineage>
        <taxon>Bacteria</taxon>
        <taxon>Pseudomonadati</taxon>
        <taxon>Pseudomonadota</taxon>
        <taxon>Alphaproteobacteria</taxon>
        <taxon>Rhodobacterales</taxon>
        <taxon>Paracoccaceae</taxon>
        <taxon>Thermohalobaculum</taxon>
    </lineage>
</organism>
<dbReference type="EMBL" id="JAEHHL010000001">
    <property type="protein sequence ID" value="MBK0398486.1"/>
    <property type="molecule type" value="Genomic_DNA"/>
</dbReference>
<dbReference type="Proteomes" id="UP000655420">
    <property type="component" value="Unassembled WGS sequence"/>
</dbReference>
<name>A0A8J7M4V3_9RHOB</name>
<dbReference type="InterPro" id="IPR014001">
    <property type="entry name" value="Helicase_ATP-bd"/>
</dbReference>
<keyword evidence="8" id="KW-0067">ATP-binding</keyword>
<dbReference type="CDD" id="cd17930">
    <property type="entry name" value="DEXHc_cas3"/>
    <property type="match status" value="1"/>
</dbReference>
<dbReference type="InterPro" id="IPR006674">
    <property type="entry name" value="HD_domain"/>
</dbReference>
<keyword evidence="9" id="KW-0051">Antiviral defense</keyword>
<dbReference type="PROSITE" id="PS51643">
    <property type="entry name" value="HD_CAS3"/>
    <property type="match status" value="1"/>
</dbReference>
<sequence length="747" mass="82705">MLFAHSSERRDRTDWEPLKDHLLAVAARAGEYSAQFDARAWGETAGLLHDLGKAKPAFQAKLRGEANSEPHSGEGARYAEEHLPGLVGKLLAFCIAGHHSGLPNGATHSEGRPPTPLRERTRTAELIQLPEGIVLPTVVGHIPRPLSVVPANASERSFAFQFFARMIFSALVDADYIETERFYDELGGRASRRSQGPSVAVLSEALEERLSRFGNPSGTVNKLRDEIRSHVRSQAAAAPGLFSLTVPTGGGKTLASLAFALDHAKRHGLQRVIYVIPYTSIVEQTADVFRDALKDNEAVLEHHSAFDWDGLDDPAESERMKLAAQNWDRPVIVTTAVQFFESLYSNRTSKCRKLHRLANAVMILDEAQTLPLRLLRPCLAALRELARGYNSSIVLCTATQPALFREDGFPHPEGFARADVRELAPQPAQLYEALRRVRVVNCGPLSDDELLARLAAKASGLVIVNNRRHARQLFERIRDHDGASHLTTSMTPEHRRSVLREVRTRLAQDLPVHLIATSLIEAGVDVDFPVVYRAVAGIDSVAQAAGRCNREGRMAERGEVFVFRPSGEHRPPPDLKQFADIGAEILSRHADPLSLDAVRDYFRLLYWDRAHDLDAEMVGSVRGIIPAIERSGGQMDFPFADIASAFRIIADGALPIVIRGGAFGVPDATLERLQTHPHPGTIARQLQPYQIQLPQRVRGRFVAAGAAEFWREDEFGPQFLLLANVDLYDDRAGLRWDDIEDFGLQEL</sequence>
<dbReference type="Pfam" id="PF22590">
    <property type="entry name" value="Cas3-like_C_2"/>
    <property type="match status" value="1"/>
</dbReference>
<evidence type="ECO:0000313" key="12">
    <source>
        <dbReference type="EMBL" id="MBK0398486.1"/>
    </source>
</evidence>